<evidence type="ECO:0000313" key="2">
    <source>
        <dbReference type="Proteomes" id="UP000006247"/>
    </source>
</evidence>
<dbReference type="InterPro" id="IPR011992">
    <property type="entry name" value="EF-hand-dom_pair"/>
</dbReference>
<comment type="caution">
    <text evidence="1">The sequence shown here is derived from an EMBL/GenBank/DDBJ whole genome shotgun (WGS) entry which is preliminary data.</text>
</comment>
<reference evidence="1 2" key="1">
    <citation type="submission" date="2009-01" db="EMBL/GenBank/DDBJ databases">
        <authorList>
            <person name="Fulton L."/>
            <person name="Clifton S."/>
            <person name="Chinwalla A.T."/>
            <person name="Mitreva M."/>
            <person name="Sodergren E."/>
            <person name="Weinstock G."/>
            <person name="Clifton S."/>
            <person name="Dooling D.J."/>
            <person name="Fulton B."/>
            <person name="Minx P."/>
            <person name="Pepin K.H."/>
            <person name="Johnson M."/>
            <person name="Bhonagiri V."/>
            <person name="Nash W.E."/>
            <person name="Mardis E.R."/>
            <person name="Wilson R.K."/>
        </authorList>
    </citation>
    <scope>NUCLEOTIDE SEQUENCE [LARGE SCALE GENOMIC DNA]</scope>
    <source>
        <strain evidence="1 2">ATCC 33806</strain>
    </source>
</reference>
<gene>
    <name evidence="1" type="ORF">CORMATOL_02877</name>
</gene>
<dbReference type="EMBL" id="ACEB01000051">
    <property type="protein sequence ID" value="EEG25647.1"/>
    <property type="molecule type" value="Genomic_DNA"/>
</dbReference>
<protein>
    <submittedName>
        <fullName evidence="1">Uncharacterized protein</fullName>
    </submittedName>
</protein>
<dbReference type="AlphaFoldDB" id="C0E788"/>
<dbReference type="SUPFAM" id="SSF47473">
    <property type="entry name" value="EF-hand"/>
    <property type="match status" value="1"/>
</dbReference>
<proteinExistence type="predicted"/>
<dbReference type="HOGENOM" id="CLU_1560381_0_0_11"/>
<name>C0E788_9CORY</name>
<accession>C0E788</accession>
<evidence type="ECO:0000313" key="1">
    <source>
        <dbReference type="EMBL" id="EEG25647.1"/>
    </source>
</evidence>
<organism evidence="1 2">
    <name type="scientific">Corynebacterium matruchotii ATCC 33806</name>
    <dbReference type="NCBI Taxonomy" id="566549"/>
    <lineage>
        <taxon>Bacteria</taxon>
        <taxon>Bacillati</taxon>
        <taxon>Actinomycetota</taxon>
        <taxon>Actinomycetes</taxon>
        <taxon>Mycobacteriales</taxon>
        <taxon>Corynebacteriaceae</taxon>
        <taxon>Corynebacterium</taxon>
    </lineage>
</organism>
<dbReference type="Proteomes" id="UP000006247">
    <property type="component" value="Unassembled WGS sequence"/>
</dbReference>
<sequence>MPPVKRFLKEKVKSFFRSKVKDQQHSIHHDLEAILIAAEEATDSKVSSENPSTDIVIAKKQQTMSIDEAKARLILAAMGRAYSDEQLQMVINSHTIDTDELEAVWSELMQLPRAELVSIFENMARDSQISEADLTVLLKQIRQTEVHVIDNRQLPRSRTESQLKRIDGDNS</sequence>